<dbReference type="Proteomes" id="UP000572635">
    <property type="component" value="Unassembled WGS sequence"/>
</dbReference>
<evidence type="ECO:0000313" key="2">
    <source>
        <dbReference type="Proteomes" id="UP000572635"/>
    </source>
</evidence>
<proteinExistence type="predicted"/>
<dbReference type="AlphaFoldDB" id="A0A7W8QH65"/>
<dbReference type="RefSeq" id="WP_184388199.1">
    <property type="nucleotide sequence ID" value="NZ_BAAAJD010000056.1"/>
</dbReference>
<accession>A0A7W8QH65</accession>
<keyword evidence="2" id="KW-1185">Reference proteome</keyword>
<protein>
    <submittedName>
        <fullName evidence="1">Uncharacterized protein</fullName>
    </submittedName>
</protein>
<reference evidence="1 2" key="1">
    <citation type="submission" date="2020-08" db="EMBL/GenBank/DDBJ databases">
        <title>Sequencing the genomes of 1000 actinobacteria strains.</title>
        <authorList>
            <person name="Klenk H.-P."/>
        </authorList>
    </citation>
    <scope>NUCLEOTIDE SEQUENCE [LARGE SCALE GENOMIC DNA]</scope>
    <source>
        <strain evidence="1 2">DSM 44551</strain>
    </source>
</reference>
<dbReference type="EMBL" id="JACHDB010000001">
    <property type="protein sequence ID" value="MBB5430367.1"/>
    <property type="molecule type" value="Genomic_DNA"/>
</dbReference>
<evidence type="ECO:0000313" key="1">
    <source>
        <dbReference type="EMBL" id="MBB5430367.1"/>
    </source>
</evidence>
<comment type="caution">
    <text evidence="1">The sequence shown here is derived from an EMBL/GenBank/DDBJ whole genome shotgun (WGS) entry which is preliminary data.</text>
</comment>
<gene>
    <name evidence="1" type="ORF">HDA36_000451</name>
</gene>
<name>A0A7W8QH65_9ACTN</name>
<sequence length="315" mass="32345">MGERLSVVFEADPGADERLAGEVLAAAGVEAVEAGGQEGCASLGTVVARRGGELVGWATLLEPDGRDGEPHVQWALASLEAELAAGAAGGGAVGEEELGAVEALVGAAGRRARELGHGGVVWTPSLAEVDEVVAARLGAVVLREEGRDWGVADLSGWSAPAGLPVVRVRRVDEVGEELLEAYARLYADHAVLHPFEQEWDVDDVAGFLDTSHLDGGWLREAPVFDVLEEGGGLVAQLPVLVDADGAAAVGKVVHHGVDAARLAAGLAGCMESLAAGGPAVRSLTVREFDDAVVAGAAERAGMVVQARWPVYRLAV</sequence>
<organism evidence="1 2">
    <name type="scientific">Nocardiopsis composta</name>
    <dbReference type="NCBI Taxonomy" id="157465"/>
    <lineage>
        <taxon>Bacteria</taxon>
        <taxon>Bacillati</taxon>
        <taxon>Actinomycetota</taxon>
        <taxon>Actinomycetes</taxon>
        <taxon>Streptosporangiales</taxon>
        <taxon>Nocardiopsidaceae</taxon>
        <taxon>Nocardiopsis</taxon>
    </lineage>
</organism>